<reference evidence="5" key="1">
    <citation type="submission" date="2021-04" db="EMBL/GenBank/DDBJ databases">
        <authorList>
            <consortium name="Molecular Ecology Group"/>
        </authorList>
    </citation>
    <scope>NUCLEOTIDE SEQUENCE</scope>
</reference>
<dbReference type="Proteomes" id="UP000678393">
    <property type="component" value="Unassembled WGS sequence"/>
</dbReference>
<dbReference type="GO" id="GO:0045893">
    <property type="term" value="P:positive regulation of DNA-templated transcription"/>
    <property type="evidence" value="ECO:0007669"/>
    <property type="project" value="TreeGrafter"/>
</dbReference>
<feature type="compositionally biased region" description="Low complexity" evidence="3">
    <location>
        <begin position="577"/>
        <end position="592"/>
    </location>
</feature>
<feature type="compositionally biased region" description="Basic and acidic residues" evidence="3">
    <location>
        <begin position="161"/>
        <end position="180"/>
    </location>
</feature>
<dbReference type="PANTHER" id="PTHR47827:SF3">
    <property type="entry name" value="AF-9 ANC1 HOMOLOGY DOMAIN-CONTAINING PROTEIN"/>
    <property type="match status" value="1"/>
</dbReference>
<keyword evidence="1 2" id="KW-0539">Nucleus</keyword>
<feature type="compositionally biased region" description="Basic and acidic residues" evidence="3">
    <location>
        <begin position="525"/>
        <end position="537"/>
    </location>
</feature>
<dbReference type="EMBL" id="CAJHNH020007556">
    <property type="protein sequence ID" value="CAG5134761.1"/>
    <property type="molecule type" value="Genomic_DNA"/>
</dbReference>
<feature type="compositionally biased region" description="Basic and acidic residues" evidence="3">
    <location>
        <begin position="503"/>
        <end position="514"/>
    </location>
</feature>
<evidence type="ECO:0000256" key="1">
    <source>
        <dbReference type="ARBA" id="ARBA00023242"/>
    </source>
</evidence>
<accession>A0A8S4A935</accession>
<dbReference type="CDD" id="cd16906">
    <property type="entry name" value="YEATS_AF-9_like"/>
    <property type="match status" value="1"/>
</dbReference>
<feature type="compositionally biased region" description="Low complexity" evidence="3">
    <location>
        <begin position="545"/>
        <end position="554"/>
    </location>
</feature>
<evidence type="ECO:0000313" key="5">
    <source>
        <dbReference type="EMBL" id="CAG5134761.1"/>
    </source>
</evidence>
<name>A0A8S4A935_9EUPU</name>
<gene>
    <name evidence="5" type="ORF">CUNI_LOCUS20319</name>
</gene>
<proteinExistence type="predicted"/>
<dbReference type="Gene3D" id="2.60.40.1970">
    <property type="entry name" value="YEATS domain"/>
    <property type="match status" value="1"/>
</dbReference>
<sequence length="802" mass="89801">MAPKDSNDCVVTVTIEMGHQANFLKEPSPEGFTHDWTVFVRGFEGSRLEYFVEKVVFKLHKTFKSPVRVITEPPFRVTESGYAGFILPIEIHFKNKQTPRKIVFSYDLFLNAKDSPPINNVRYEKLKFQNPTPEFKAKLIKAGGIEQVPDPSSELFGSPVRSEKKALPKTPKDKEKDKEKVKKKKKKSSSEFKSASPAPSLSSLSPMSSDNDDSHTTPPPPPTPVKKEKESSSGKKESSSSSQPKQDSSSSHKDRSKHRSSSSHSSHRERPDKETSHKSHKHKDKTKERDRSSSHKDKDAVKKDKVVDSQKVVKENLESRKEREGSHSSGKSSTSSSQVDNKVAAQVSHKEREKNVPSKDKDTTRSSKEKLHSSSKEKEKLPKEKHSSHKDVSNTSHSEPKKVKEDINKEKISKDIDEHHKSHRRPVESADDVDKKKLKRSSSVASTDEKSLKVKSSSGKEKHVSRDNKEKESSKEVKESKPSYSDKSKHEKSHHPEKQRHSHSSETKQKESSAKRSGTPQKQEIVGKSESFTHSERLAMTANFQPQLLLSPLKSKSDEEESPVASPLPVDKTELKSSPLHSSPDSPSSAVSCEDKSDHEIPDPQEDEDKHIVSGLTDSDSDSEEEAPFVKSQQKDLKSILNKQSQQTTEVNKSSSQKIVRRGSAEEKQKKAEYEPSEEKKFSTSEKKANVSEPVKTKSVERKVEYPDSEVEHVNTANSTDSQNCNGLDILAPNGISIGDLIAVNEQIEKAQIDSNYELLERVAEIIGETDDFDIGDVSLSFDICSVDKAVVLQIQALLREY</sequence>
<feature type="compositionally biased region" description="Basic and acidic residues" evidence="3">
    <location>
        <begin position="266"/>
        <end position="277"/>
    </location>
</feature>
<feature type="compositionally biased region" description="Low complexity" evidence="3">
    <location>
        <begin position="191"/>
        <end position="209"/>
    </location>
</feature>
<evidence type="ECO:0000256" key="3">
    <source>
        <dbReference type="SAM" id="MobiDB-lite"/>
    </source>
</evidence>
<dbReference type="Pfam" id="PF17793">
    <property type="entry name" value="AHD"/>
    <property type="match status" value="1"/>
</dbReference>
<feature type="compositionally biased region" description="Basic and acidic residues" evidence="3">
    <location>
        <begin position="285"/>
        <end position="326"/>
    </location>
</feature>
<evidence type="ECO:0000256" key="2">
    <source>
        <dbReference type="PROSITE-ProRule" id="PRU00376"/>
    </source>
</evidence>
<feature type="compositionally biased region" description="Basic and acidic residues" evidence="3">
    <location>
        <begin position="447"/>
        <end position="489"/>
    </location>
</feature>
<evidence type="ECO:0000313" key="6">
    <source>
        <dbReference type="Proteomes" id="UP000678393"/>
    </source>
</evidence>
<feature type="compositionally biased region" description="Basic residues" evidence="3">
    <location>
        <begin position="254"/>
        <end position="265"/>
    </location>
</feature>
<dbReference type="GO" id="GO:0003682">
    <property type="term" value="F:chromatin binding"/>
    <property type="evidence" value="ECO:0007669"/>
    <property type="project" value="TreeGrafter"/>
</dbReference>
<feature type="domain" description="YEATS" evidence="4">
    <location>
        <begin position="5"/>
        <end position="142"/>
    </location>
</feature>
<feature type="region of interest" description="Disordered" evidence="3">
    <location>
        <begin position="147"/>
        <end position="711"/>
    </location>
</feature>
<comment type="subcellular location">
    <subcellularLocation>
        <location evidence="2">Nucleus</location>
    </subcellularLocation>
</comment>
<dbReference type="AlphaFoldDB" id="A0A8S4A935"/>
<dbReference type="InterPro" id="IPR052790">
    <property type="entry name" value="YEATS_domain"/>
</dbReference>
<dbReference type="Pfam" id="PF03366">
    <property type="entry name" value="YEATS"/>
    <property type="match status" value="1"/>
</dbReference>
<feature type="compositionally biased region" description="Polar residues" evidence="3">
    <location>
        <begin position="641"/>
        <end position="658"/>
    </location>
</feature>
<feature type="compositionally biased region" description="Basic and acidic residues" evidence="3">
    <location>
        <begin position="348"/>
        <end position="435"/>
    </location>
</feature>
<dbReference type="PROSITE" id="PS51037">
    <property type="entry name" value="YEATS"/>
    <property type="match status" value="1"/>
</dbReference>
<organism evidence="5 6">
    <name type="scientific">Candidula unifasciata</name>
    <dbReference type="NCBI Taxonomy" id="100452"/>
    <lineage>
        <taxon>Eukaryota</taxon>
        <taxon>Metazoa</taxon>
        <taxon>Spiralia</taxon>
        <taxon>Lophotrochozoa</taxon>
        <taxon>Mollusca</taxon>
        <taxon>Gastropoda</taxon>
        <taxon>Heterobranchia</taxon>
        <taxon>Euthyneura</taxon>
        <taxon>Panpulmonata</taxon>
        <taxon>Eupulmonata</taxon>
        <taxon>Stylommatophora</taxon>
        <taxon>Helicina</taxon>
        <taxon>Helicoidea</taxon>
        <taxon>Geomitridae</taxon>
        <taxon>Candidula</taxon>
    </lineage>
</organism>
<protein>
    <recommendedName>
        <fullName evidence="4">YEATS domain-containing protein</fullName>
    </recommendedName>
</protein>
<dbReference type="InterPro" id="IPR040930">
    <property type="entry name" value="AF-9_AHD"/>
</dbReference>
<dbReference type="PANTHER" id="PTHR47827">
    <property type="entry name" value="AHD DOMAIN-CONTAINING PROTEIN"/>
    <property type="match status" value="1"/>
</dbReference>
<evidence type="ECO:0000259" key="4">
    <source>
        <dbReference type="PROSITE" id="PS51037"/>
    </source>
</evidence>
<comment type="caution">
    <text evidence="5">The sequence shown here is derived from an EMBL/GenBank/DDBJ whole genome shotgun (WGS) entry which is preliminary data.</text>
</comment>
<feature type="compositionally biased region" description="Basic and acidic residues" evidence="3">
    <location>
        <begin position="663"/>
        <end position="711"/>
    </location>
</feature>
<dbReference type="OrthoDB" id="10053467at2759"/>
<dbReference type="InterPro" id="IPR038704">
    <property type="entry name" value="YEAST_sf"/>
</dbReference>
<dbReference type="Gene3D" id="1.20.1270.290">
    <property type="match status" value="1"/>
</dbReference>
<feature type="compositionally biased region" description="Basic and acidic residues" evidence="3">
    <location>
        <begin position="593"/>
        <end position="612"/>
    </location>
</feature>
<feature type="compositionally biased region" description="Low complexity" evidence="3">
    <location>
        <begin position="327"/>
        <end position="337"/>
    </location>
</feature>
<feature type="compositionally biased region" description="Low complexity" evidence="3">
    <location>
        <begin position="239"/>
        <end position="249"/>
    </location>
</feature>
<feature type="compositionally biased region" description="Basic residues" evidence="3">
    <location>
        <begin position="490"/>
        <end position="502"/>
    </location>
</feature>
<dbReference type="InterPro" id="IPR055129">
    <property type="entry name" value="YEATS_dom"/>
</dbReference>
<dbReference type="GO" id="GO:0008023">
    <property type="term" value="C:transcription elongation factor complex"/>
    <property type="evidence" value="ECO:0007669"/>
    <property type="project" value="TreeGrafter"/>
</dbReference>
<feature type="compositionally biased region" description="Basic and acidic residues" evidence="3">
    <location>
        <begin position="225"/>
        <end position="238"/>
    </location>
</feature>
<keyword evidence="6" id="KW-1185">Reference proteome</keyword>